<keyword evidence="3" id="KW-0813">Transport</keyword>
<keyword evidence="10" id="KW-1185">Reference proteome</keyword>
<keyword evidence="4 8" id="KW-1003">Cell membrane</keyword>
<reference evidence="9 10" key="1">
    <citation type="submission" date="2012-02" db="EMBL/GenBank/DDBJ databases">
        <title>Improved High-Quality Draft sequence of Microvirga sp. WSM3557.</title>
        <authorList>
            <consortium name="US DOE Joint Genome Institute"/>
            <person name="Lucas S."/>
            <person name="Han J."/>
            <person name="Lapidus A."/>
            <person name="Cheng J.-F."/>
            <person name="Goodwin L."/>
            <person name="Pitluck S."/>
            <person name="Peters L."/>
            <person name="Zhang X."/>
            <person name="Detter J.C."/>
            <person name="Han C."/>
            <person name="Tapia R."/>
            <person name="Land M."/>
            <person name="Hauser L."/>
            <person name="Kyrpides N."/>
            <person name="Ivanova N."/>
            <person name="Pagani I."/>
            <person name="Brau L."/>
            <person name="Yates R."/>
            <person name="O'Hara G."/>
            <person name="Rui T."/>
            <person name="Howieson J."/>
            <person name="Reeve W."/>
            <person name="Woyke T."/>
        </authorList>
    </citation>
    <scope>NUCLEOTIDE SEQUENCE [LARGE SCALE GENOMIC DNA]</scope>
    <source>
        <strain evidence="9 10">WSM3557</strain>
    </source>
</reference>
<dbReference type="Proteomes" id="UP000003947">
    <property type="component" value="Unassembled WGS sequence"/>
</dbReference>
<evidence type="ECO:0000256" key="7">
    <source>
        <dbReference type="ARBA" id="ARBA00023136"/>
    </source>
</evidence>
<feature type="transmembrane region" description="Helical" evidence="8">
    <location>
        <begin position="174"/>
        <end position="195"/>
    </location>
</feature>
<sequence length="254" mass="26690" precursor="true">MGKCRMFDLSPWALLAIAATFLLAGIVKGVTGMGLPTIAMGVLGAFMAPAAAAALLIVPSFVTNVWQLLSGPGFSALIRRLWTMMAGIVLGTMAGSSVLASGSTRWTTLALGAALIIYAGYTLFARQLSVPRRMEPWLSPVIGLTTGIVTGGTGVFVIPAVPYLQALGLGKDDLIQALGLSFTISTIALAAGLTWRSAFPLDGLALSSLAIAPALLGMWLGQAIRKRVSPQTFRRWFLVCLLLLGTELFLRALL</sequence>
<gene>
    <name evidence="9" type="ORF">MicloDRAFT_00044450</name>
</gene>
<evidence type="ECO:0000313" key="10">
    <source>
        <dbReference type="Proteomes" id="UP000003947"/>
    </source>
</evidence>
<keyword evidence="7 8" id="KW-0472">Membrane</keyword>
<feature type="transmembrane region" description="Helical" evidence="8">
    <location>
        <begin position="236"/>
        <end position="253"/>
    </location>
</feature>
<organism evidence="9 10">
    <name type="scientific">Microvirga lotononidis</name>
    <dbReference type="NCBI Taxonomy" id="864069"/>
    <lineage>
        <taxon>Bacteria</taxon>
        <taxon>Pseudomonadati</taxon>
        <taxon>Pseudomonadota</taxon>
        <taxon>Alphaproteobacteria</taxon>
        <taxon>Hyphomicrobiales</taxon>
        <taxon>Methylobacteriaceae</taxon>
        <taxon>Microvirga</taxon>
    </lineage>
</organism>
<evidence type="ECO:0000256" key="1">
    <source>
        <dbReference type="ARBA" id="ARBA00004651"/>
    </source>
</evidence>
<dbReference type="PATRIC" id="fig|864069.3.peg.4799"/>
<feature type="transmembrane region" description="Helical" evidence="8">
    <location>
        <begin position="45"/>
        <end position="69"/>
    </location>
</feature>
<evidence type="ECO:0000256" key="5">
    <source>
        <dbReference type="ARBA" id="ARBA00022692"/>
    </source>
</evidence>
<feature type="transmembrane region" description="Helical" evidence="8">
    <location>
        <begin position="204"/>
        <end position="224"/>
    </location>
</feature>
<dbReference type="eggNOG" id="COG0730">
    <property type="taxonomic scope" value="Bacteria"/>
</dbReference>
<evidence type="ECO:0000256" key="8">
    <source>
        <dbReference type="RuleBase" id="RU363041"/>
    </source>
</evidence>
<evidence type="ECO:0000313" key="9">
    <source>
        <dbReference type="EMBL" id="EIM27870.1"/>
    </source>
</evidence>
<evidence type="ECO:0000256" key="6">
    <source>
        <dbReference type="ARBA" id="ARBA00022989"/>
    </source>
</evidence>
<feature type="transmembrane region" description="Helical" evidence="8">
    <location>
        <begin position="106"/>
        <end position="125"/>
    </location>
</feature>
<dbReference type="HOGENOM" id="CLU_054750_7_1_5"/>
<proteinExistence type="inferred from homology"/>
<evidence type="ECO:0000256" key="2">
    <source>
        <dbReference type="ARBA" id="ARBA00009142"/>
    </source>
</evidence>
<evidence type="ECO:0000256" key="4">
    <source>
        <dbReference type="ARBA" id="ARBA00022475"/>
    </source>
</evidence>
<keyword evidence="5 8" id="KW-0812">Transmembrane</keyword>
<evidence type="ECO:0000256" key="3">
    <source>
        <dbReference type="ARBA" id="ARBA00022448"/>
    </source>
</evidence>
<feature type="transmembrane region" description="Helical" evidence="8">
    <location>
        <begin position="81"/>
        <end position="100"/>
    </location>
</feature>
<accession>I4YV78</accession>
<comment type="subcellular location">
    <subcellularLocation>
        <location evidence="1 8">Cell membrane</location>
        <topology evidence="1 8">Multi-pass membrane protein</topology>
    </subcellularLocation>
</comment>
<keyword evidence="6 8" id="KW-1133">Transmembrane helix</keyword>
<dbReference type="GO" id="GO:0005886">
    <property type="term" value="C:plasma membrane"/>
    <property type="evidence" value="ECO:0007669"/>
    <property type="project" value="UniProtKB-SubCell"/>
</dbReference>
<dbReference type="Pfam" id="PF01925">
    <property type="entry name" value="TauE"/>
    <property type="match status" value="1"/>
</dbReference>
<dbReference type="InterPro" id="IPR052017">
    <property type="entry name" value="TSUP"/>
</dbReference>
<name>I4YV78_9HYPH</name>
<dbReference type="PANTHER" id="PTHR30269:SF32">
    <property type="entry name" value="MEMBRANE TRANSPORTER PROTEIN-RELATED"/>
    <property type="match status" value="1"/>
</dbReference>
<dbReference type="EMBL" id="JH660645">
    <property type="protein sequence ID" value="EIM27870.1"/>
    <property type="molecule type" value="Genomic_DNA"/>
</dbReference>
<feature type="transmembrane region" description="Helical" evidence="8">
    <location>
        <begin position="137"/>
        <end position="162"/>
    </location>
</feature>
<dbReference type="STRING" id="864069.MicloDRAFT_00044450"/>
<comment type="similarity">
    <text evidence="2 8">Belongs to the 4-toluene sulfonate uptake permease (TSUP) (TC 2.A.102) family.</text>
</comment>
<dbReference type="PANTHER" id="PTHR30269">
    <property type="entry name" value="TRANSMEMBRANE PROTEIN YFCA"/>
    <property type="match status" value="1"/>
</dbReference>
<dbReference type="InterPro" id="IPR002781">
    <property type="entry name" value="TM_pro_TauE-like"/>
</dbReference>
<protein>
    <recommendedName>
        <fullName evidence="8">Probable membrane transporter protein</fullName>
    </recommendedName>
</protein>
<dbReference type="AlphaFoldDB" id="I4YV78"/>